<evidence type="ECO:0000256" key="10">
    <source>
        <dbReference type="PIRNR" id="PIRNR006268"/>
    </source>
</evidence>
<keyword evidence="5 10" id="KW-0479">Metal-binding</keyword>
<dbReference type="HOGENOM" id="CLU_044403_1_0_11"/>
<feature type="region of interest" description="Disordered" evidence="12">
    <location>
        <begin position="223"/>
        <end position="261"/>
    </location>
</feature>
<keyword evidence="3 10" id="KW-0285">Flavoprotein</keyword>
<dbReference type="KEGG" id="pdo:PSDT_0994"/>
<evidence type="ECO:0000256" key="8">
    <source>
        <dbReference type="ARBA" id="ARBA00031306"/>
    </source>
</evidence>
<comment type="catalytic activity">
    <reaction evidence="9 10">
        <text>L-threonyl-[protein] + FAD = FMN-L-threonyl-[protein] + AMP + H(+)</text>
        <dbReference type="Rhea" id="RHEA:36847"/>
        <dbReference type="Rhea" id="RHEA-COMP:11060"/>
        <dbReference type="Rhea" id="RHEA-COMP:11061"/>
        <dbReference type="ChEBI" id="CHEBI:15378"/>
        <dbReference type="ChEBI" id="CHEBI:30013"/>
        <dbReference type="ChEBI" id="CHEBI:57692"/>
        <dbReference type="ChEBI" id="CHEBI:74257"/>
        <dbReference type="ChEBI" id="CHEBI:456215"/>
        <dbReference type="EC" id="2.7.1.180"/>
    </reaction>
</comment>
<sequence>MDFYLWRQLRLMGTRIALCLPAGRTGDSSAEDLLDRTEDLLRSYERIFSANDDSSGLMKINRAAGKHPVPVDSPQLYDLIRLGRFHSLLPGGNLNIAIGPVVKLWHIGFADARIPEDGAIRERLALTDPSLIICDDDKRTVFLEREGMEIDLGCLAKGYIGDLVADSLLSLGLRSVLLDLGGNIITIGEKMTDSGSRPWRVGLQDPGRAEGVYERVIDLPGDSGKVRNPREAGDPEKVRNIETPGKAWDSLQEPEEDASGGPVLNSVVTSGVYERKLVVGGKSYHHIIDPETGRPLETDMESITIRSRRSVDGEIWTSMLFGKSDRTIADVTHTINQAGGDVTCLVMRRPHGKLGPVVTRRFT</sequence>
<dbReference type="SUPFAM" id="SSF143631">
    <property type="entry name" value="ApbE-like"/>
    <property type="match status" value="1"/>
</dbReference>
<dbReference type="PIRSF" id="PIRSF006268">
    <property type="entry name" value="ApbE"/>
    <property type="match status" value="1"/>
</dbReference>
<evidence type="ECO:0000256" key="9">
    <source>
        <dbReference type="ARBA" id="ARBA00048540"/>
    </source>
</evidence>
<dbReference type="PATRIC" id="fig|864564.6.peg.1081"/>
<keyword evidence="14" id="KW-1185">Reference proteome</keyword>
<feature type="binding site" evidence="11">
    <location>
        <position position="318"/>
    </location>
    <ligand>
        <name>Mg(2+)</name>
        <dbReference type="ChEBI" id="CHEBI:18420"/>
    </ligand>
</feature>
<protein>
    <recommendedName>
        <fullName evidence="2 10">FAD:protein FMN transferase</fullName>
        <ecNumber evidence="1 10">2.7.1.180</ecNumber>
    </recommendedName>
    <alternativeName>
        <fullName evidence="8 10">Flavin transferase</fullName>
    </alternativeName>
</protein>
<keyword evidence="6 10" id="KW-0274">FAD</keyword>
<name>E6K1E2_PARDN</name>
<dbReference type="GO" id="GO:0046872">
    <property type="term" value="F:metal ion binding"/>
    <property type="evidence" value="ECO:0007669"/>
    <property type="project" value="UniProtKB-UniRule"/>
</dbReference>
<evidence type="ECO:0000256" key="3">
    <source>
        <dbReference type="ARBA" id="ARBA00022630"/>
    </source>
</evidence>
<dbReference type="AlphaFoldDB" id="E6K1E2"/>
<dbReference type="EMBL" id="AEON01000001">
    <property type="protein sequence ID" value="EFT83623.1"/>
    <property type="molecule type" value="Genomic_DNA"/>
</dbReference>
<dbReference type="Proteomes" id="UP000004946">
    <property type="component" value="Chromosome"/>
</dbReference>
<evidence type="ECO:0000256" key="1">
    <source>
        <dbReference type="ARBA" id="ARBA00011955"/>
    </source>
</evidence>
<dbReference type="Pfam" id="PF02424">
    <property type="entry name" value="ApbE"/>
    <property type="match status" value="2"/>
</dbReference>
<dbReference type="GO" id="GO:0016740">
    <property type="term" value="F:transferase activity"/>
    <property type="evidence" value="ECO:0007669"/>
    <property type="project" value="UniProtKB-UniRule"/>
</dbReference>
<reference evidence="13 14" key="1">
    <citation type="submission" date="2010-12" db="EMBL/GenBank/DDBJ databases">
        <authorList>
            <person name="Muzny D."/>
            <person name="Qin X."/>
            <person name="Buhay C."/>
            <person name="Dugan-Rocha S."/>
            <person name="Ding Y."/>
            <person name="Chen G."/>
            <person name="Hawes A."/>
            <person name="Holder M."/>
            <person name="Jhangiani S."/>
            <person name="Johnson A."/>
            <person name="Khan Z."/>
            <person name="Li Z."/>
            <person name="Liu W."/>
            <person name="Liu X."/>
            <person name="Perez L."/>
            <person name="Shen H."/>
            <person name="Wang Q."/>
            <person name="Watt J."/>
            <person name="Xi L."/>
            <person name="Xin Y."/>
            <person name="Zhou J."/>
            <person name="Deng J."/>
            <person name="Jiang H."/>
            <person name="Liu Y."/>
            <person name="Qu J."/>
            <person name="Song X.-Z."/>
            <person name="Zhang L."/>
            <person name="Villasana D."/>
            <person name="Johnson A."/>
            <person name="Liu J."/>
            <person name="Liyanage D."/>
            <person name="Lorensuhewa L."/>
            <person name="Robinson T."/>
            <person name="Song A."/>
            <person name="Song B.-B."/>
            <person name="Dinh H."/>
            <person name="Thornton R."/>
            <person name="Coyle M."/>
            <person name="Francisco L."/>
            <person name="Jackson L."/>
            <person name="Javaid M."/>
            <person name="Korchina V."/>
            <person name="Kovar C."/>
            <person name="Mata R."/>
            <person name="Mathew T."/>
            <person name="Ngo R."/>
            <person name="Nguyen L."/>
            <person name="Nguyen N."/>
            <person name="Okwuonu G."/>
            <person name="Ongeri F."/>
            <person name="Pham C."/>
            <person name="Simmons D."/>
            <person name="Wilczek-Boney K."/>
            <person name="Hale W."/>
            <person name="Jakkamsetti A."/>
            <person name="Pham P."/>
            <person name="Ruth R."/>
            <person name="San Lucas F."/>
            <person name="Warren J."/>
            <person name="Zhang J."/>
            <person name="Zhao Z."/>
            <person name="Zhou C."/>
            <person name="Zhu D."/>
            <person name="Lee S."/>
            <person name="Bess C."/>
            <person name="Blankenburg K."/>
            <person name="Forbes L."/>
            <person name="Fu Q."/>
            <person name="Gubbala S."/>
            <person name="Hirani K."/>
            <person name="Jayaseelan J.C."/>
            <person name="Lara F."/>
            <person name="Munidasa M."/>
            <person name="Palculict T."/>
            <person name="Patil S."/>
            <person name="Pu L.-L."/>
            <person name="Saada N."/>
            <person name="Tang L."/>
            <person name="Weissenberger G."/>
            <person name="Zhu Y."/>
            <person name="Hemphill L."/>
            <person name="Shang Y."/>
            <person name="Youmans B."/>
            <person name="Ayvaz T."/>
            <person name="Ross M."/>
            <person name="Santibanez J."/>
            <person name="Aqrawi P."/>
            <person name="Gross S."/>
            <person name="Joshi V."/>
            <person name="Fowler G."/>
            <person name="Nazareth L."/>
            <person name="Reid J."/>
            <person name="Worley K."/>
            <person name="Petrosino J."/>
            <person name="Highlander S."/>
            <person name="Gibbs R."/>
        </authorList>
    </citation>
    <scope>NUCLEOTIDE SEQUENCE [LARGE SCALE GENOMIC DNA]</scope>
    <source>
        <strain evidence="13 14">DSM 10105</strain>
    </source>
</reference>
<dbReference type="eggNOG" id="COG1477">
    <property type="taxonomic scope" value="Bacteria"/>
</dbReference>
<dbReference type="Gene3D" id="3.10.520.10">
    <property type="entry name" value="ApbE-like domains"/>
    <property type="match status" value="1"/>
</dbReference>
<keyword evidence="7 10" id="KW-0460">Magnesium</keyword>
<dbReference type="InterPro" id="IPR003374">
    <property type="entry name" value="ApbE-like_sf"/>
</dbReference>
<evidence type="ECO:0000256" key="7">
    <source>
        <dbReference type="ARBA" id="ARBA00022842"/>
    </source>
</evidence>
<evidence type="ECO:0000256" key="5">
    <source>
        <dbReference type="ARBA" id="ARBA00022723"/>
    </source>
</evidence>
<comment type="cofactor">
    <cofactor evidence="11">
        <name>Mg(2+)</name>
        <dbReference type="ChEBI" id="CHEBI:18420"/>
    </cofactor>
    <cofactor evidence="11">
        <name>Mn(2+)</name>
        <dbReference type="ChEBI" id="CHEBI:29035"/>
    </cofactor>
    <text evidence="11">Magnesium. Can also use manganese.</text>
</comment>
<dbReference type="InterPro" id="IPR024932">
    <property type="entry name" value="ApbE"/>
</dbReference>
<evidence type="ECO:0000256" key="2">
    <source>
        <dbReference type="ARBA" id="ARBA00016337"/>
    </source>
</evidence>
<dbReference type="RefSeq" id="WP_006290317.1">
    <property type="nucleotide sequence ID" value="NZ_AP012333.1"/>
</dbReference>
<evidence type="ECO:0000256" key="6">
    <source>
        <dbReference type="ARBA" id="ARBA00022827"/>
    </source>
</evidence>
<comment type="caution">
    <text evidence="13">The sequence shown here is derived from an EMBL/GenBank/DDBJ whole genome shotgun (WGS) entry which is preliminary data.</text>
</comment>
<gene>
    <name evidence="13" type="ORF">HMPREF0620_0628</name>
</gene>
<evidence type="ECO:0000313" key="14">
    <source>
        <dbReference type="Proteomes" id="UP000004946"/>
    </source>
</evidence>
<organism evidence="13 14">
    <name type="scientific">Parascardovia denticolens DSM 10105 = JCM 12538</name>
    <dbReference type="NCBI Taxonomy" id="864564"/>
    <lineage>
        <taxon>Bacteria</taxon>
        <taxon>Bacillati</taxon>
        <taxon>Actinomycetota</taxon>
        <taxon>Actinomycetes</taxon>
        <taxon>Bifidobacteriales</taxon>
        <taxon>Bifidobacteriaceae</taxon>
        <taxon>Parascardovia</taxon>
    </lineage>
</organism>
<evidence type="ECO:0000256" key="4">
    <source>
        <dbReference type="ARBA" id="ARBA00022679"/>
    </source>
</evidence>
<comment type="similarity">
    <text evidence="10">Belongs to the ApbE family.</text>
</comment>
<evidence type="ECO:0000313" key="13">
    <source>
        <dbReference type="EMBL" id="EFT83623.1"/>
    </source>
</evidence>
<dbReference type="PANTHER" id="PTHR30040">
    <property type="entry name" value="THIAMINE BIOSYNTHESIS LIPOPROTEIN APBE"/>
    <property type="match status" value="1"/>
</dbReference>
<proteinExistence type="inferred from homology"/>
<feature type="compositionally biased region" description="Basic and acidic residues" evidence="12">
    <location>
        <begin position="224"/>
        <end position="240"/>
    </location>
</feature>
<accession>E6K1E2</accession>
<evidence type="ECO:0000256" key="11">
    <source>
        <dbReference type="PIRSR" id="PIRSR006268-2"/>
    </source>
</evidence>
<evidence type="ECO:0000256" key="12">
    <source>
        <dbReference type="SAM" id="MobiDB-lite"/>
    </source>
</evidence>
<dbReference type="EC" id="2.7.1.180" evidence="1 10"/>
<keyword evidence="4 10" id="KW-0808">Transferase</keyword>
<dbReference type="PANTHER" id="PTHR30040:SF2">
    <property type="entry name" value="FAD:PROTEIN FMN TRANSFERASE"/>
    <property type="match status" value="1"/>
</dbReference>